<keyword evidence="8" id="KW-1185">Reference proteome</keyword>
<dbReference type="PANTHER" id="PTHR43806">
    <property type="entry name" value="PEPTIDASE S8"/>
    <property type="match status" value="1"/>
</dbReference>
<evidence type="ECO:0000259" key="6">
    <source>
        <dbReference type="Pfam" id="PF00082"/>
    </source>
</evidence>
<dbReference type="SUPFAM" id="SSF52743">
    <property type="entry name" value="Subtilisin-like"/>
    <property type="match status" value="1"/>
</dbReference>
<reference evidence="7" key="1">
    <citation type="submission" date="2018-04" db="EMBL/GenBank/DDBJ databases">
        <title>Whole genome sequencing of Hypsizygus marmoreus.</title>
        <authorList>
            <person name="Choi I.-G."/>
            <person name="Min B."/>
            <person name="Kim J.-G."/>
            <person name="Kim S."/>
            <person name="Oh Y.-L."/>
            <person name="Kong W.-S."/>
            <person name="Park H."/>
            <person name="Jeong J."/>
            <person name="Song E.-S."/>
        </authorList>
    </citation>
    <scope>NUCLEOTIDE SEQUENCE [LARGE SCALE GENOMIC DNA]</scope>
    <source>
        <strain evidence="7">51987-8</strain>
    </source>
</reference>
<name>A0A369JMM7_HYPMA</name>
<dbReference type="GO" id="GO:0004252">
    <property type="term" value="F:serine-type endopeptidase activity"/>
    <property type="evidence" value="ECO:0007669"/>
    <property type="project" value="InterPro"/>
</dbReference>
<keyword evidence="3" id="KW-0378">Hydrolase</keyword>
<comment type="caution">
    <text evidence="5">Lacks conserved residue(s) required for the propagation of feature annotation.</text>
</comment>
<evidence type="ECO:0000256" key="1">
    <source>
        <dbReference type="ARBA" id="ARBA00011073"/>
    </source>
</evidence>
<dbReference type="InterPro" id="IPR000209">
    <property type="entry name" value="Peptidase_S8/S53_dom"/>
</dbReference>
<dbReference type="InterPro" id="IPR050131">
    <property type="entry name" value="Peptidase_S8_subtilisin-like"/>
</dbReference>
<keyword evidence="2" id="KW-0645">Protease</keyword>
<dbReference type="InParanoid" id="A0A369JMM7"/>
<dbReference type="Proteomes" id="UP000076154">
    <property type="component" value="Unassembled WGS sequence"/>
</dbReference>
<evidence type="ECO:0000256" key="5">
    <source>
        <dbReference type="PROSITE-ProRule" id="PRU01240"/>
    </source>
</evidence>
<dbReference type="GO" id="GO:0005615">
    <property type="term" value="C:extracellular space"/>
    <property type="evidence" value="ECO:0007669"/>
    <property type="project" value="TreeGrafter"/>
</dbReference>
<evidence type="ECO:0000256" key="3">
    <source>
        <dbReference type="ARBA" id="ARBA00022801"/>
    </source>
</evidence>
<dbReference type="Gene3D" id="3.40.50.200">
    <property type="entry name" value="Peptidase S8/S53 domain"/>
    <property type="match status" value="1"/>
</dbReference>
<evidence type="ECO:0000313" key="7">
    <source>
        <dbReference type="EMBL" id="RDB21645.1"/>
    </source>
</evidence>
<dbReference type="PANTHER" id="PTHR43806:SF11">
    <property type="entry name" value="CEREVISIN-RELATED"/>
    <property type="match status" value="1"/>
</dbReference>
<organism evidence="7 8">
    <name type="scientific">Hypsizygus marmoreus</name>
    <name type="common">White beech mushroom</name>
    <name type="synonym">Agaricus marmoreus</name>
    <dbReference type="NCBI Taxonomy" id="39966"/>
    <lineage>
        <taxon>Eukaryota</taxon>
        <taxon>Fungi</taxon>
        <taxon>Dikarya</taxon>
        <taxon>Basidiomycota</taxon>
        <taxon>Agaricomycotina</taxon>
        <taxon>Agaricomycetes</taxon>
        <taxon>Agaricomycetidae</taxon>
        <taxon>Agaricales</taxon>
        <taxon>Tricholomatineae</taxon>
        <taxon>Lyophyllaceae</taxon>
        <taxon>Hypsizygus</taxon>
    </lineage>
</organism>
<dbReference type="GO" id="GO:0006508">
    <property type="term" value="P:proteolysis"/>
    <property type="evidence" value="ECO:0007669"/>
    <property type="project" value="UniProtKB-KW"/>
</dbReference>
<dbReference type="STRING" id="39966.A0A369JMM7"/>
<dbReference type="InterPro" id="IPR036852">
    <property type="entry name" value="Peptidase_S8/S53_dom_sf"/>
</dbReference>
<keyword evidence="4" id="KW-0720">Serine protease</keyword>
<evidence type="ECO:0000256" key="2">
    <source>
        <dbReference type="ARBA" id="ARBA00022670"/>
    </source>
</evidence>
<dbReference type="PROSITE" id="PS51892">
    <property type="entry name" value="SUBTILASE"/>
    <property type="match status" value="1"/>
</dbReference>
<proteinExistence type="inferred from homology"/>
<dbReference type="EMBL" id="LUEZ02000054">
    <property type="protein sequence ID" value="RDB21645.1"/>
    <property type="molecule type" value="Genomic_DNA"/>
</dbReference>
<comment type="caution">
    <text evidence="7">The sequence shown here is derived from an EMBL/GenBank/DDBJ whole genome shotgun (WGS) entry which is preliminary data.</text>
</comment>
<dbReference type="AlphaFoldDB" id="A0A369JMM7"/>
<protein>
    <submittedName>
        <fullName evidence="7">Subtilisin-like protease 2</fullName>
    </submittedName>
</protein>
<accession>A0A369JMM7</accession>
<comment type="similarity">
    <text evidence="1 5">Belongs to the peptidase S8 family.</text>
</comment>
<evidence type="ECO:0000256" key="4">
    <source>
        <dbReference type="ARBA" id="ARBA00022825"/>
    </source>
</evidence>
<gene>
    <name evidence="7" type="primary">SP2</name>
    <name evidence="7" type="ORF">Hypma_011303</name>
</gene>
<feature type="domain" description="Peptidase S8/S53" evidence="6">
    <location>
        <begin position="150"/>
        <end position="301"/>
    </location>
</feature>
<dbReference type="Pfam" id="PF00082">
    <property type="entry name" value="Peptidase_S8"/>
    <property type="match status" value="1"/>
</dbReference>
<sequence>MFRSQRIPPSPDSQRFPSKTIFITISFVAPVFVARSRLAPLERFSGKKIGRNVLRFRGSASETAMVGQMNNATTSNNGIHETGLLGNPTRVFFPLLCSSPSVDFIAENGTAEDSLSSHSASAFSSHSASAFAYSYCYDGVAGTGVDIHVIVDTDVYTAHSDIGSQARWEATFGGYADTDGNAHGVHVAGVAAGSCYDVAKAASIIAVKPLVTLDQGRSMTTAASGRPSIASLSLGASTSTALDNAVRALTYLGIHITACSSPVAAGNANTDARSTSSLLVLARSPRPFSNYGPVGDVFGPGHSATRAWIVGAIACRVLLQWLHLMSQA</sequence>
<evidence type="ECO:0000313" key="8">
    <source>
        <dbReference type="Proteomes" id="UP000076154"/>
    </source>
</evidence>